<dbReference type="RefSeq" id="XP_041134821.1">
    <property type="nucleotide sequence ID" value="XM_041278626.1"/>
</dbReference>
<accession>A0A871QYC1</accession>
<dbReference type="EMBL" id="CP063131">
    <property type="protein sequence ID" value="QOU18327.1"/>
    <property type="molecule type" value="Genomic_DNA"/>
</dbReference>
<organism evidence="4 5">
    <name type="scientific">Dekkera bruxellensis</name>
    <name type="common">Brettanomyces custersii</name>
    <dbReference type="NCBI Taxonomy" id="5007"/>
    <lineage>
        <taxon>Eukaryota</taxon>
        <taxon>Fungi</taxon>
        <taxon>Dikarya</taxon>
        <taxon>Ascomycota</taxon>
        <taxon>Saccharomycotina</taxon>
        <taxon>Pichiomycetes</taxon>
        <taxon>Pichiales</taxon>
        <taxon>Pichiaceae</taxon>
        <taxon>Brettanomyces</taxon>
    </lineage>
</organism>
<reference evidence="4" key="1">
    <citation type="submission" date="2020-10" db="EMBL/GenBank/DDBJ databases">
        <authorList>
            <person name="Palmer J.M."/>
        </authorList>
    </citation>
    <scope>NUCLEOTIDE SEQUENCE</scope>
    <source>
        <strain evidence="4">UCD 2041</strain>
    </source>
</reference>
<dbReference type="Proteomes" id="UP000663131">
    <property type="component" value="Chromosome 3"/>
</dbReference>
<dbReference type="GO" id="GO:0008483">
    <property type="term" value="F:transaminase activity"/>
    <property type="evidence" value="ECO:0007669"/>
    <property type="project" value="InterPro"/>
</dbReference>
<evidence type="ECO:0000313" key="4">
    <source>
        <dbReference type="EMBL" id="QOU18327.1"/>
    </source>
</evidence>
<dbReference type="Gene3D" id="3.90.1150.10">
    <property type="entry name" value="Aspartate Aminotransferase, domain 1"/>
    <property type="match status" value="1"/>
</dbReference>
<name>A0A871QYC1_DEKBR</name>
<dbReference type="SUPFAM" id="SSF53383">
    <property type="entry name" value="PLP-dependent transferases"/>
    <property type="match status" value="1"/>
</dbReference>
<dbReference type="PANTHER" id="PTHR43094">
    <property type="entry name" value="AMINOTRANSFERASE"/>
    <property type="match status" value="1"/>
</dbReference>
<dbReference type="KEGG" id="bbrx:BRETT_000049"/>
<dbReference type="PROSITE" id="PS00600">
    <property type="entry name" value="AA_TRANSFER_CLASS_3"/>
    <property type="match status" value="1"/>
</dbReference>
<dbReference type="PANTHER" id="PTHR43094:SF1">
    <property type="entry name" value="AMINOTRANSFERASE CLASS-III"/>
    <property type="match status" value="1"/>
</dbReference>
<sequence>MTQDGPESYVFQRHVSEVAPMLVDADGMYITYEDPKTKARKTVIDAMTGAAVGSLGHKDKDITTYMGEAAKNSFYSFGIYFSNYAAEELSKFIIDRSPEGHFASALWVGSGSEANENAMKIAKQYHNERGDTKRFRFISRKNAYHGFTVGALSIGDGIRKVDFKQMLLSDEQTPKVSACNPYRGTSATVSEEDYTKKLLKELEDCFIKNDPSTICGVIFETVGGSTFGTVPPPKGYLDGAREICHKYGALFMLDEVMCGLGRSGYYHTYEKFMTSGNGPDIMTIGKTIGSGFVTLAGVLISPMVKKAIVEGSNEVSGAQTYHCHEFNCKIGLAVQKKLKKEHLIEKGSKVGQDLMDEIKKQLKDSKIVGDIRGLPLFFSLEFCDPKTKKSFPSEWKVAYKVGDKALENGITTMAMQGTNGAYKDKDGKIVAMGDHISIAPAYIITATEATKIANALVKAVKDVEAELPL</sequence>
<dbReference type="OrthoDB" id="10261433at2759"/>
<evidence type="ECO:0000256" key="1">
    <source>
        <dbReference type="ARBA" id="ARBA00008954"/>
    </source>
</evidence>
<dbReference type="InterPro" id="IPR005814">
    <property type="entry name" value="Aminotrans_3"/>
</dbReference>
<evidence type="ECO:0000313" key="5">
    <source>
        <dbReference type="Proteomes" id="UP000663131"/>
    </source>
</evidence>
<dbReference type="GeneID" id="64571975"/>
<dbReference type="InterPro" id="IPR015421">
    <property type="entry name" value="PyrdxlP-dep_Trfase_major"/>
</dbReference>
<proteinExistence type="inferred from homology"/>
<dbReference type="AlphaFoldDB" id="A0A871QYC1"/>
<dbReference type="InterPro" id="IPR049704">
    <property type="entry name" value="Aminotrans_3_PPA_site"/>
</dbReference>
<evidence type="ECO:0008006" key="6">
    <source>
        <dbReference type="Google" id="ProtNLM"/>
    </source>
</evidence>
<reference evidence="4" key="2">
    <citation type="journal article" name="BMC Genomics">
        <title>New genome assemblies reveal patterns of domestication and adaptation across Brettanomyces (Dekkera) species.</title>
        <authorList>
            <person name="Roach M.J."/>
            <person name="Borneman A.R."/>
        </authorList>
    </citation>
    <scope>NUCLEOTIDE SEQUENCE</scope>
    <source>
        <strain evidence="4">UCD 2041</strain>
    </source>
</reference>
<evidence type="ECO:0000256" key="3">
    <source>
        <dbReference type="RuleBase" id="RU003560"/>
    </source>
</evidence>
<protein>
    <recommendedName>
        <fullName evidence="6">Aminotransferase</fullName>
    </recommendedName>
</protein>
<dbReference type="GO" id="GO:0005829">
    <property type="term" value="C:cytosol"/>
    <property type="evidence" value="ECO:0007669"/>
    <property type="project" value="TreeGrafter"/>
</dbReference>
<dbReference type="GO" id="GO:0030170">
    <property type="term" value="F:pyridoxal phosphate binding"/>
    <property type="evidence" value="ECO:0007669"/>
    <property type="project" value="InterPro"/>
</dbReference>
<dbReference type="Gene3D" id="3.40.640.10">
    <property type="entry name" value="Type I PLP-dependent aspartate aminotransferase-like (Major domain)"/>
    <property type="match status" value="1"/>
</dbReference>
<comment type="similarity">
    <text evidence="1 3">Belongs to the class-III pyridoxal-phosphate-dependent aminotransferase family.</text>
</comment>
<dbReference type="InterPro" id="IPR015422">
    <property type="entry name" value="PyrdxlP-dep_Trfase_small"/>
</dbReference>
<dbReference type="InterPro" id="IPR015424">
    <property type="entry name" value="PyrdxlP-dep_Trfase"/>
</dbReference>
<gene>
    <name evidence="4" type="ORF">BRETT_000049</name>
</gene>
<dbReference type="Pfam" id="PF00202">
    <property type="entry name" value="Aminotran_3"/>
    <property type="match status" value="1"/>
</dbReference>
<keyword evidence="2 3" id="KW-0663">Pyridoxal phosphate</keyword>
<evidence type="ECO:0000256" key="2">
    <source>
        <dbReference type="ARBA" id="ARBA00022898"/>
    </source>
</evidence>